<dbReference type="EMBL" id="AKGD01000002">
    <property type="protein sequence ID" value="EIT69657.1"/>
    <property type="molecule type" value="Genomic_DNA"/>
</dbReference>
<comment type="caution">
    <text evidence="6">The sequence shown here is derived from an EMBL/GenBank/DDBJ whole genome shotgun (WGS) entry which is preliminary data.</text>
</comment>
<accession>I7ZD98</accession>
<comment type="subcellular location">
    <subcellularLocation>
        <location evidence="1">Membrane</location>
    </subcellularLocation>
</comment>
<feature type="transmembrane region" description="Helical" evidence="5">
    <location>
        <begin position="109"/>
        <end position="128"/>
    </location>
</feature>
<keyword evidence="4 5" id="KW-0472">Membrane</keyword>
<gene>
    <name evidence="6" type="ORF">WQQ_32390</name>
</gene>
<name>I7ZD98_9GAMM</name>
<organism evidence="6 7">
    <name type="scientific">Hydrocarboniphaga effusa AP103</name>
    <dbReference type="NCBI Taxonomy" id="1172194"/>
    <lineage>
        <taxon>Bacteria</taxon>
        <taxon>Pseudomonadati</taxon>
        <taxon>Pseudomonadota</taxon>
        <taxon>Gammaproteobacteria</taxon>
        <taxon>Nevskiales</taxon>
        <taxon>Nevskiaceae</taxon>
        <taxon>Hydrocarboniphaga</taxon>
    </lineage>
</organism>
<dbReference type="Proteomes" id="UP000003704">
    <property type="component" value="Unassembled WGS sequence"/>
</dbReference>
<evidence type="ECO:0000256" key="3">
    <source>
        <dbReference type="ARBA" id="ARBA00022989"/>
    </source>
</evidence>
<dbReference type="Gene3D" id="1.20.120.550">
    <property type="entry name" value="Membrane associated eicosanoid/glutathione metabolism-like domain"/>
    <property type="match status" value="1"/>
</dbReference>
<dbReference type="GO" id="GO:0016020">
    <property type="term" value="C:membrane"/>
    <property type="evidence" value="ECO:0007669"/>
    <property type="project" value="UniProtKB-SubCell"/>
</dbReference>
<dbReference type="AlphaFoldDB" id="I7ZD98"/>
<feature type="transmembrane region" description="Helical" evidence="5">
    <location>
        <begin position="72"/>
        <end position="97"/>
    </location>
</feature>
<dbReference type="PANTHER" id="PTHR35814:SF1">
    <property type="entry name" value="GLUTATHIONE S-TRANSFERASE-RELATED"/>
    <property type="match status" value="1"/>
</dbReference>
<evidence type="ECO:0000313" key="6">
    <source>
        <dbReference type="EMBL" id="EIT69657.1"/>
    </source>
</evidence>
<proteinExistence type="predicted"/>
<evidence type="ECO:0000256" key="1">
    <source>
        <dbReference type="ARBA" id="ARBA00004370"/>
    </source>
</evidence>
<dbReference type="InterPro" id="IPR023352">
    <property type="entry name" value="MAPEG-like_dom_sf"/>
</dbReference>
<evidence type="ECO:0000313" key="7">
    <source>
        <dbReference type="Proteomes" id="UP000003704"/>
    </source>
</evidence>
<keyword evidence="7" id="KW-1185">Reference proteome</keyword>
<sequence>MMLTITPLYAGLLALWFLVLSIHVVRFRTGGINLGDGGRPEVLRAIRAHANFAEYVPLVLLMMAMLETGGVLAPWVLHAIGLMLFVGRVLHGIALAFTEKWFLGRAAGILLTFASLAIAAVLCVWRGLAPFTL</sequence>
<dbReference type="InterPro" id="IPR001129">
    <property type="entry name" value="Membr-assoc_MAPEG"/>
</dbReference>
<feature type="transmembrane region" description="Helical" evidence="5">
    <location>
        <begin position="48"/>
        <end position="66"/>
    </location>
</feature>
<keyword evidence="3 5" id="KW-1133">Transmembrane helix</keyword>
<feature type="transmembrane region" description="Helical" evidence="5">
    <location>
        <begin position="6"/>
        <end position="27"/>
    </location>
</feature>
<dbReference type="SUPFAM" id="SSF161084">
    <property type="entry name" value="MAPEG domain-like"/>
    <property type="match status" value="1"/>
</dbReference>
<evidence type="ECO:0000256" key="2">
    <source>
        <dbReference type="ARBA" id="ARBA00022692"/>
    </source>
</evidence>
<dbReference type="RefSeq" id="WP_007186178.1">
    <property type="nucleotide sequence ID" value="NZ_AKGD01000002.1"/>
</dbReference>
<dbReference type="PANTHER" id="PTHR35814">
    <property type="match status" value="1"/>
</dbReference>
<reference evidence="6 7" key="1">
    <citation type="journal article" date="2012" name="J. Bacteriol.">
        <title>Genome Sequence of n-Alkane-Degrading Hydrocarboniphaga effusa Strain AP103T (ATCC BAA-332T).</title>
        <authorList>
            <person name="Chang H.K."/>
            <person name="Zylstra G.J."/>
            <person name="Chae J.C."/>
        </authorList>
    </citation>
    <scope>NUCLEOTIDE SEQUENCE [LARGE SCALE GENOMIC DNA]</scope>
    <source>
        <strain evidence="6 7">AP103</strain>
    </source>
</reference>
<protein>
    <submittedName>
        <fullName evidence="6">Uncharacterized protein</fullName>
    </submittedName>
</protein>
<evidence type="ECO:0000256" key="4">
    <source>
        <dbReference type="ARBA" id="ARBA00023136"/>
    </source>
</evidence>
<evidence type="ECO:0000256" key="5">
    <source>
        <dbReference type="SAM" id="Phobius"/>
    </source>
</evidence>
<dbReference type="STRING" id="1172194.WQQ_32390"/>
<dbReference type="Pfam" id="PF01124">
    <property type="entry name" value="MAPEG"/>
    <property type="match status" value="1"/>
</dbReference>
<keyword evidence="2 5" id="KW-0812">Transmembrane</keyword>